<feature type="transmembrane region" description="Helical" evidence="2">
    <location>
        <begin position="33"/>
        <end position="56"/>
    </location>
</feature>
<feature type="compositionally biased region" description="Basic and acidic residues" evidence="1">
    <location>
        <begin position="128"/>
        <end position="159"/>
    </location>
</feature>
<protein>
    <submittedName>
        <fullName evidence="3">Uncharacterized protein</fullName>
    </submittedName>
</protein>
<evidence type="ECO:0000313" key="3">
    <source>
        <dbReference type="EMBL" id="RPD59863.1"/>
    </source>
</evidence>
<keyword evidence="2" id="KW-0812">Transmembrane</keyword>
<organism evidence="3 4">
    <name type="scientific">Lentinus tigrinus ALCF2SS1-6</name>
    <dbReference type="NCBI Taxonomy" id="1328759"/>
    <lineage>
        <taxon>Eukaryota</taxon>
        <taxon>Fungi</taxon>
        <taxon>Dikarya</taxon>
        <taxon>Basidiomycota</taxon>
        <taxon>Agaricomycotina</taxon>
        <taxon>Agaricomycetes</taxon>
        <taxon>Polyporales</taxon>
        <taxon>Polyporaceae</taxon>
        <taxon>Lentinus</taxon>
    </lineage>
</organism>
<keyword evidence="2" id="KW-1133">Transmembrane helix</keyword>
<evidence type="ECO:0000313" key="4">
    <source>
        <dbReference type="Proteomes" id="UP000313359"/>
    </source>
</evidence>
<name>A0A5C2S7P2_9APHY</name>
<keyword evidence="4" id="KW-1185">Reference proteome</keyword>
<dbReference type="EMBL" id="ML122268">
    <property type="protein sequence ID" value="RPD59863.1"/>
    <property type="molecule type" value="Genomic_DNA"/>
</dbReference>
<accession>A0A5C2S7P2</accession>
<dbReference type="Proteomes" id="UP000313359">
    <property type="component" value="Unassembled WGS sequence"/>
</dbReference>
<reference evidence="3" key="1">
    <citation type="journal article" date="2018" name="Genome Biol. Evol.">
        <title>Genomics and development of Lentinus tigrinus, a white-rot wood-decaying mushroom with dimorphic fruiting bodies.</title>
        <authorList>
            <person name="Wu B."/>
            <person name="Xu Z."/>
            <person name="Knudson A."/>
            <person name="Carlson A."/>
            <person name="Chen N."/>
            <person name="Kovaka S."/>
            <person name="LaButti K."/>
            <person name="Lipzen A."/>
            <person name="Pennachio C."/>
            <person name="Riley R."/>
            <person name="Schakwitz W."/>
            <person name="Umezawa K."/>
            <person name="Ohm R.A."/>
            <person name="Grigoriev I.V."/>
            <person name="Nagy L.G."/>
            <person name="Gibbons J."/>
            <person name="Hibbett D."/>
        </authorList>
    </citation>
    <scope>NUCLEOTIDE SEQUENCE [LARGE SCALE GENOMIC DNA]</scope>
    <source>
        <strain evidence="3">ALCF2SS1-6</strain>
    </source>
</reference>
<proteinExistence type="predicted"/>
<evidence type="ECO:0000256" key="1">
    <source>
        <dbReference type="SAM" id="MobiDB-lite"/>
    </source>
</evidence>
<feature type="region of interest" description="Disordered" evidence="1">
    <location>
        <begin position="127"/>
        <end position="159"/>
    </location>
</feature>
<sequence>MAPSPSSLFRSLQASAFSSSIRLRALLPGLSPMAYALLALGISSYPFAASFVANHLRARAKAKKTRVKASIQIVHTLANAGVSRKVVAYAVAVTDYPLSVRHVESLRRIGEKNKALRKFIAARKQKDRQKLAEKRRREAEDAEDRRMDEERQKLEEEKRRLERIVKHERAVKLFGDVVNELRQLQRPQSCPPRTRN</sequence>
<keyword evidence="2" id="KW-0472">Membrane</keyword>
<gene>
    <name evidence="3" type="ORF">L227DRAFT_611689</name>
</gene>
<dbReference type="AlphaFoldDB" id="A0A5C2S7P2"/>
<evidence type="ECO:0000256" key="2">
    <source>
        <dbReference type="SAM" id="Phobius"/>
    </source>
</evidence>